<dbReference type="Pfam" id="PF01408">
    <property type="entry name" value="GFO_IDH_MocA"/>
    <property type="match status" value="1"/>
</dbReference>
<evidence type="ECO:0000313" key="4">
    <source>
        <dbReference type="EMBL" id="MBO9154155.1"/>
    </source>
</evidence>
<feature type="region of interest" description="Disordered" evidence="1">
    <location>
        <begin position="321"/>
        <end position="342"/>
    </location>
</feature>
<dbReference type="Proteomes" id="UP000679126">
    <property type="component" value="Unassembled WGS sequence"/>
</dbReference>
<gene>
    <name evidence="4" type="ORF">J7I43_18155</name>
</gene>
<feature type="domain" description="Gfo/Idh/MocA-like oxidoreductase N-terminal" evidence="3">
    <location>
        <begin position="39"/>
        <end position="170"/>
    </location>
</feature>
<feature type="chain" id="PRO_5045486676" evidence="2">
    <location>
        <begin position="34"/>
        <end position="342"/>
    </location>
</feature>
<dbReference type="PROSITE" id="PS51318">
    <property type="entry name" value="TAT"/>
    <property type="match status" value="1"/>
</dbReference>
<evidence type="ECO:0000256" key="1">
    <source>
        <dbReference type="SAM" id="MobiDB-lite"/>
    </source>
</evidence>
<dbReference type="EMBL" id="JAGHKP010000003">
    <property type="protein sequence ID" value="MBO9154155.1"/>
    <property type="molecule type" value="Genomic_DNA"/>
</dbReference>
<dbReference type="PANTHER" id="PTHR43818:SF9">
    <property type="entry name" value="HYPOTHETICAL OXIDOREDUCTASE"/>
    <property type="match status" value="1"/>
</dbReference>
<keyword evidence="5" id="KW-1185">Reference proteome</keyword>
<evidence type="ECO:0000256" key="2">
    <source>
        <dbReference type="SAM" id="SignalP"/>
    </source>
</evidence>
<sequence>MTQLYDRRRFLQTFSTAAAGAGLAAALPFNAFASSAEPVRIGIIGCDTSHAVAFAKSFNSPTPVAGLEGFKVTAAFAEASPDIENNLKRLPGFVEELKKLGVEMTDSIDALVARVDVVMVESNDGRPHLRQALPALKAGKKVFIDKPLAASLAEGMEIFDAARKYNAPVFSASSLRYMESAQAVVNGSVGKVLGADTFSPCHLEKTHPDIFWYGIHGVETLFTVMGAGCRSVTRTHTDNTDVIVGTWADGRVGTFRGTRYGKSDYGGSVFGEKGVATLGPFKGYVPLVMQIAEFFRTGKPPVQEAETLEILAFMEAADESKKKNGAPVTLEAMMSRARKRRR</sequence>
<evidence type="ECO:0000313" key="5">
    <source>
        <dbReference type="Proteomes" id="UP000679126"/>
    </source>
</evidence>
<dbReference type="InterPro" id="IPR000683">
    <property type="entry name" value="Gfo/Idh/MocA-like_OxRdtase_N"/>
</dbReference>
<evidence type="ECO:0000259" key="3">
    <source>
        <dbReference type="Pfam" id="PF01408"/>
    </source>
</evidence>
<dbReference type="RefSeq" id="WP_209147274.1">
    <property type="nucleotide sequence ID" value="NZ_JAGHKP010000003.1"/>
</dbReference>
<name>A0ABS3YHI0_9BACT</name>
<comment type="caution">
    <text evidence="4">The sequence shown here is derived from an EMBL/GenBank/DDBJ whole genome shotgun (WGS) entry which is preliminary data.</text>
</comment>
<reference evidence="5" key="1">
    <citation type="submission" date="2021-03" db="EMBL/GenBank/DDBJ databases">
        <title>Assistant Professor.</title>
        <authorList>
            <person name="Huq M.A."/>
        </authorList>
    </citation>
    <scope>NUCLEOTIDE SEQUENCE [LARGE SCALE GENOMIC DNA]</scope>
    <source>
        <strain evidence="5">MAH-28</strain>
    </source>
</reference>
<dbReference type="PANTHER" id="PTHR43818">
    <property type="entry name" value="BCDNA.GH03377"/>
    <property type="match status" value="1"/>
</dbReference>
<dbReference type="Gene3D" id="3.40.50.720">
    <property type="entry name" value="NAD(P)-binding Rossmann-like Domain"/>
    <property type="match status" value="1"/>
</dbReference>
<proteinExistence type="predicted"/>
<dbReference type="InterPro" id="IPR006311">
    <property type="entry name" value="TAT_signal"/>
</dbReference>
<dbReference type="SUPFAM" id="SSF51735">
    <property type="entry name" value="NAD(P)-binding Rossmann-fold domains"/>
    <property type="match status" value="1"/>
</dbReference>
<protein>
    <submittedName>
        <fullName evidence="4">Gfo/Idh/MocA family oxidoreductase</fullName>
    </submittedName>
</protein>
<keyword evidence="2" id="KW-0732">Signal</keyword>
<accession>A0ABS3YHI0</accession>
<dbReference type="InterPro" id="IPR050463">
    <property type="entry name" value="Gfo/Idh/MocA_oxidrdct_glycsds"/>
</dbReference>
<feature type="signal peptide" evidence="2">
    <location>
        <begin position="1"/>
        <end position="33"/>
    </location>
</feature>
<organism evidence="4 5">
    <name type="scientific">Chitinophaga chungangae</name>
    <dbReference type="NCBI Taxonomy" id="2821488"/>
    <lineage>
        <taxon>Bacteria</taxon>
        <taxon>Pseudomonadati</taxon>
        <taxon>Bacteroidota</taxon>
        <taxon>Chitinophagia</taxon>
        <taxon>Chitinophagales</taxon>
        <taxon>Chitinophagaceae</taxon>
        <taxon>Chitinophaga</taxon>
    </lineage>
</organism>
<dbReference type="Gene3D" id="3.30.360.10">
    <property type="entry name" value="Dihydrodipicolinate Reductase, domain 2"/>
    <property type="match status" value="1"/>
</dbReference>
<dbReference type="InterPro" id="IPR036291">
    <property type="entry name" value="NAD(P)-bd_dom_sf"/>
</dbReference>